<gene>
    <name evidence="1" type="ORF">QFZ53_003475</name>
</gene>
<comment type="caution">
    <text evidence="1">The sequence shown here is derived from an EMBL/GenBank/DDBJ whole genome shotgun (WGS) entry which is preliminary data.</text>
</comment>
<organism evidence="1 2">
    <name type="scientific">Microbacterium natoriense</name>
    <dbReference type="NCBI Taxonomy" id="284570"/>
    <lineage>
        <taxon>Bacteria</taxon>
        <taxon>Bacillati</taxon>
        <taxon>Actinomycetota</taxon>
        <taxon>Actinomycetes</taxon>
        <taxon>Micrococcales</taxon>
        <taxon>Microbacteriaceae</taxon>
        <taxon>Microbacterium</taxon>
    </lineage>
</organism>
<name>A0AAW8F2M3_9MICO</name>
<dbReference type="RefSeq" id="WP_307298544.1">
    <property type="nucleotide sequence ID" value="NZ_JAUSXV010000001.1"/>
</dbReference>
<protein>
    <submittedName>
        <fullName evidence="1">Uncharacterized protein</fullName>
    </submittedName>
</protein>
<proteinExistence type="predicted"/>
<sequence>MSDVWAGIAGEFLHLYPRGCRILAVAGADAARSRRAADDLAEALRAAGQEVRRVHSADRDEQALRDDVVSPFRAAQEPAVLVVSGPGILLGATARGMWNFAVWQLEGDEPPHTVADAIVDMTDPDAPTRRFADYCAAPAAWGA</sequence>
<dbReference type="EMBL" id="JAUSXV010000001">
    <property type="protein sequence ID" value="MDQ0649279.1"/>
    <property type="molecule type" value="Genomic_DNA"/>
</dbReference>
<dbReference type="Proteomes" id="UP001244427">
    <property type="component" value="Unassembled WGS sequence"/>
</dbReference>
<reference evidence="1 2" key="1">
    <citation type="submission" date="2023-07" db="EMBL/GenBank/DDBJ databases">
        <title>Comparative genomics of wheat-associated soil bacteria to identify genetic determinants of phenazine resistance.</title>
        <authorList>
            <person name="Mouncey N."/>
        </authorList>
    </citation>
    <scope>NUCLEOTIDE SEQUENCE [LARGE SCALE GENOMIC DNA]</scope>
    <source>
        <strain evidence="1 2">W4I9-1</strain>
    </source>
</reference>
<evidence type="ECO:0000313" key="2">
    <source>
        <dbReference type="Proteomes" id="UP001244427"/>
    </source>
</evidence>
<accession>A0AAW8F2M3</accession>
<dbReference type="AlphaFoldDB" id="A0AAW8F2M3"/>
<evidence type="ECO:0000313" key="1">
    <source>
        <dbReference type="EMBL" id="MDQ0649279.1"/>
    </source>
</evidence>
<keyword evidence="2" id="KW-1185">Reference proteome</keyword>